<reference evidence="1 2" key="1">
    <citation type="submission" date="2016-08" db="EMBL/GenBank/DDBJ databases">
        <title>Evolution of the type three secretion system and type three effector repertoires in Xanthomonas.</title>
        <authorList>
            <person name="Merda D."/>
            <person name="Briand M."/>
            <person name="Bosis E."/>
            <person name="Rousseau C."/>
            <person name="Portier P."/>
            <person name="Jacques M.-A."/>
            <person name="Fischer-Le Saux M."/>
        </authorList>
    </citation>
    <scope>NUCLEOTIDE SEQUENCE [LARGE SCALE GENOMIC DNA]</scope>
    <source>
        <strain evidence="1 2">CFBP 3122</strain>
    </source>
</reference>
<comment type="caution">
    <text evidence="1">The sequence shown here is derived from an EMBL/GenBank/DDBJ whole genome shotgun (WGS) entry which is preliminary data.</text>
</comment>
<evidence type="ECO:0000313" key="1">
    <source>
        <dbReference type="EMBL" id="PPT74505.1"/>
    </source>
</evidence>
<accession>A0A2S6Z1B2</accession>
<dbReference type="Proteomes" id="UP000238270">
    <property type="component" value="Unassembled WGS sequence"/>
</dbReference>
<sequence length="91" mass="10519">MHACRHGTRRKYLRLGSGAESMPLKVPRRHARKHRRLLSVAERNANSESSCTFFRASIPGAVRADRWRADYIGHEVHRHQHLLDALLADQQ</sequence>
<evidence type="ECO:0000313" key="2">
    <source>
        <dbReference type="Proteomes" id="UP000238270"/>
    </source>
</evidence>
<name>A0A2S6Z1B2_9XANT</name>
<dbReference type="EMBL" id="MIGV01000024">
    <property type="protein sequence ID" value="PPT74505.1"/>
    <property type="molecule type" value="Genomic_DNA"/>
</dbReference>
<organism evidence="1 2">
    <name type="scientific">Xanthomonas arboricola pv. populi</name>
    <dbReference type="NCBI Taxonomy" id="487823"/>
    <lineage>
        <taxon>Bacteria</taxon>
        <taxon>Pseudomonadati</taxon>
        <taxon>Pseudomonadota</taxon>
        <taxon>Gammaproteobacteria</taxon>
        <taxon>Lysobacterales</taxon>
        <taxon>Lysobacteraceae</taxon>
        <taxon>Xanthomonas</taxon>
    </lineage>
</organism>
<dbReference type="AlphaFoldDB" id="A0A2S6Z1B2"/>
<gene>
    <name evidence="1" type="ORF">XaplCFBP3122_16500</name>
</gene>
<proteinExistence type="predicted"/>
<protein>
    <submittedName>
        <fullName evidence="1">Uncharacterized protein</fullName>
    </submittedName>
</protein>